<keyword evidence="1" id="KW-0472">Membrane</keyword>
<accession>V6Z3E9</accession>
<evidence type="ECO:0000313" key="2">
    <source>
        <dbReference type="EMBL" id="ESV55450.1"/>
    </source>
</evidence>
<organism evidence="2 3">
    <name type="scientific">Streptococcus agalactiae LMG 14747</name>
    <dbReference type="NCBI Taxonomy" id="1154860"/>
    <lineage>
        <taxon>Bacteria</taxon>
        <taxon>Bacillati</taxon>
        <taxon>Bacillota</taxon>
        <taxon>Bacilli</taxon>
        <taxon>Lactobacillales</taxon>
        <taxon>Streptococcaceae</taxon>
        <taxon>Streptococcus</taxon>
    </lineage>
</organism>
<dbReference type="EMBL" id="ANQC01000130">
    <property type="protein sequence ID" value="ESV55450.1"/>
    <property type="molecule type" value="Genomic_DNA"/>
</dbReference>
<protein>
    <submittedName>
        <fullName evidence="2">Uncharacterized protein</fullName>
    </submittedName>
</protein>
<name>V6Z3E9_STRAG</name>
<keyword evidence="1" id="KW-1133">Transmembrane helix</keyword>
<evidence type="ECO:0000256" key="1">
    <source>
        <dbReference type="SAM" id="Phobius"/>
    </source>
</evidence>
<feature type="transmembrane region" description="Helical" evidence="1">
    <location>
        <begin position="16"/>
        <end position="35"/>
    </location>
</feature>
<comment type="caution">
    <text evidence="2">The sequence shown here is derived from an EMBL/GenBank/DDBJ whole genome shotgun (WGS) entry which is preliminary data.</text>
</comment>
<proteinExistence type="predicted"/>
<dbReference type="Proteomes" id="UP000018482">
    <property type="component" value="Unassembled WGS sequence"/>
</dbReference>
<keyword evidence="1" id="KW-0812">Transmembrane</keyword>
<dbReference type="AlphaFoldDB" id="V6Z3E9"/>
<reference evidence="2 3" key="1">
    <citation type="submission" date="2013-05" db="EMBL/GenBank/DDBJ databases">
        <authorList>
            <person name="Richards V.P."/>
            <person name="Durkin S.A.S."/>
            <person name="Kim M."/>
            <person name="Pavinski Bitar P.D."/>
            <person name="Stanhope M.J."/>
            <person name="Town C.D."/>
            <person name="Venter J.C."/>
        </authorList>
    </citation>
    <scope>NUCLEOTIDE SEQUENCE [LARGE SCALE GENOMIC DNA]</scope>
    <source>
        <strain evidence="2 3">LMG 14747</strain>
    </source>
</reference>
<sequence>MFHLLWETKSQCAIRYVHLLIPFVVKGWGEVYHFFKQKKNFKMS</sequence>
<gene>
    <name evidence="2" type="ORF">SAG0136_09650</name>
</gene>
<evidence type="ECO:0000313" key="3">
    <source>
        <dbReference type="Proteomes" id="UP000018482"/>
    </source>
</evidence>